<dbReference type="GeneID" id="19329427"/>
<name>R8B9E2_PHAM7</name>
<dbReference type="AlphaFoldDB" id="R8B9E2"/>
<dbReference type="RefSeq" id="XP_007919267.1">
    <property type="nucleotide sequence ID" value="XM_007921076.1"/>
</dbReference>
<dbReference type="PANTHER" id="PTHR21974:SF2">
    <property type="entry name" value="RE15880P"/>
    <property type="match status" value="1"/>
</dbReference>
<evidence type="ECO:0000256" key="1">
    <source>
        <dbReference type="SAM" id="Coils"/>
    </source>
</evidence>
<sequence>MAEKKEDLLVSEKESDFTAPEKKDKFRAAALEQKRLLTLIADSDHAAPELHKLKLHIADLRCQVQDGSEKTAVLRERMKTEKAEYEEIEKSRVKRLAYVLGGQKKKHEAKIEKEQREYLEVLGAYETASAEFDELERTFEAAKKQRTELESLVTRHTELLNQVEELANDVFDGPSPEFPKDDEAEEEVKKAQTAYDELQATYFFEKKTVDALTRARGLAISALGHVRYAIKEAKVDIMVPASLQNSHTQPYQVDYETRAELRIDHALRQAQQEVAEATVLANTTLADVGMTGVEAVKIPERHIVWNMLLDCMFTDIIFREKLKDVGVEVEEFRNSLSAALDMFLPRHEALQEQTRQRHEELIAKRQWLVDMRMKMLEQVLEEEKS</sequence>
<dbReference type="OrthoDB" id="2562743at2759"/>
<evidence type="ECO:0000256" key="2">
    <source>
        <dbReference type="SAM" id="MobiDB-lite"/>
    </source>
</evidence>
<dbReference type="Proteomes" id="UP000014074">
    <property type="component" value="Unassembled WGS sequence"/>
</dbReference>
<evidence type="ECO:0000313" key="4">
    <source>
        <dbReference type="Proteomes" id="UP000014074"/>
    </source>
</evidence>
<feature type="coiled-coil region" evidence="1">
    <location>
        <begin position="125"/>
        <end position="201"/>
    </location>
</feature>
<accession>R8B9E2</accession>
<evidence type="ECO:0000313" key="3">
    <source>
        <dbReference type="EMBL" id="EON95911.1"/>
    </source>
</evidence>
<dbReference type="KEGG" id="tmn:UCRPA7_8564"/>
<reference evidence="4" key="1">
    <citation type="journal article" date="2013" name="Genome Announc.">
        <title>Draft genome sequence of the ascomycete Phaeoacremonium aleophilum strain UCR-PA7, a causal agent of the esca disease complex in grapevines.</title>
        <authorList>
            <person name="Blanco-Ulate B."/>
            <person name="Rolshausen P."/>
            <person name="Cantu D."/>
        </authorList>
    </citation>
    <scope>NUCLEOTIDE SEQUENCE [LARGE SCALE GENOMIC DNA]</scope>
    <source>
        <strain evidence="4">UCR-PA7</strain>
    </source>
</reference>
<organism evidence="3 4">
    <name type="scientific">Phaeoacremonium minimum (strain UCR-PA7)</name>
    <name type="common">Esca disease fungus</name>
    <name type="synonym">Togninia minima</name>
    <dbReference type="NCBI Taxonomy" id="1286976"/>
    <lineage>
        <taxon>Eukaryota</taxon>
        <taxon>Fungi</taxon>
        <taxon>Dikarya</taxon>
        <taxon>Ascomycota</taxon>
        <taxon>Pezizomycotina</taxon>
        <taxon>Sordariomycetes</taxon>
        <taxon>Sordariomycetidae</taxon>
        <taxon>Togniniales</taxon>
        <taxon>Togniniaceae</taxon>
        <taxon>Phaeoacremonium</taxon>
    </lineage>
</organism>
<dbReference type="HOGENOM" id="CLU_044873_1_0_1"/>
<feature type="region of interest" description="Disordered" evidence="2">
    <location>
        <begin position="1"/>
        <end position="21"/>
    </location>
</feature>
<dbReference type="PANTHER" id="PTHR21974">
    <property type="entry name" value="RE15880P"/>
    <property type="match status" value="1"/>
</dbReference>
<dbReference type="EMBL" id="KB933367">
    <property type="protein sequence ID" value="EON95911.1"/>
    <property type="molecule type" value="Genomic_DNA"/>
</dbReference>
<gene>
    <name evidence="3" type="ORF">UCRPA7_8564</name>
</gene>
<keyword evidence="4" id="KW-1185">Reference proteome</keyword>
<proteinExistence type="predicted"/>
<protein>
    <submittedName>
        <fullName evidence="3">Uncharacterized protein</fullName>
    </submittedName>
</protein>
<keyword evidence="1" id="KW-0175">Coiled coil</keyword>
<dbReference type="eggNOG" id="ENOG502RXPA">
    <property type="taxonomic scope" value="Eukaryota"/>
</dbReference>